<evidence type="ECO:0000259" key="2">
    <source>
        <dbReference type="PROSITE" id="PS50110"/>
    </source>
</evidence>
<feature type="domain" description="HTH LytTR-type" evidence="3">
    <location>
        <begin position="133"/>
        <end position="238"/>
    </location>
</feature>
<dbReference type="SUPFAM" id="SSF52172">
    <property type="entry name" value="CheY-like"/>
    <property type="match status" value="1"/>
</dbReference>
<gene>
    <name evidence="4" type="ORF">G8O30_01610</name>
</gene>
<reference evidence="4 5" key="1">
    <citation type="submission" date="2019-07" db="EMBL/GenBank/DDBJ databases">
        <title>Genome sequence of 2 isolates from Red Sea Mangroves.</title>
        <authorList>
            <person name="Sefrji F."/>
            <person name="Michoud G."/>
            <person name="Merlino G."/>
            <person name="Daffonchio D."/>
        </authorList>
    </citation>
    <scope>NUCLEOTIDE SEQUENCE [LARGE SCALE GENOMIC DNA]</scope>
    <source>
        <strain evidence="4 5">R1DC41</strain>
    </source>
</reference>
<keyword evidence="1" id="KW-0597">Phosphoprotein</keyword>
<dbReference type="InterPro" id="IPR046947">
    <property type="entry name" value="LytR-like"/>
</dbReference>
<dbReference type="Gene3D" id="2.40.50.1020">
    <property type="entry name" value="LytTr DNA-binding domain"/>
    <property type="match status" value="1"/>
</dbReference>
<dbReference type="EMBL" id="CP049742">
    <property type="protein sequence ID" value="QPC45758.1"/>
    <property type="molecule type" value="Genomic_DNA"/>
</dbReference>
<dbReference type="PANTHER" id="PTHR37299">
    <property type="entry name" value="TRANSCRIPTIONAL REGULATOR-RELATED"/>
    <property type="match status" value="1"/>
</dbReference>
<dbReference type="PROSITE" id="PS50930">
    <property type="entry name" value="HTH_LYTTR"/>
    <property type="match status" value="1"/>
</dbReference>
<dbReference type="Proteomes" id="UP000593626">
    <property type="component" value="Chromosome"/>
</dbReference>
<dbReference type="PROSITE" id="PS50110">
    <property type="entry name" value="RESPONSE_REGULATORY"/>
    <property type="match status" value="1"/>
</dbReference>
<organism evidence="4 5">
    <name type="scientific">Mangrovibacillus cuniculi</name>
    <dbReference type="NCBI Taxonomy" id="2593652"/>
    <lineage>
        <taxon>Bacteria</taxon>
        <taxon>Bacillati</taxon>
        <taxon>Bacillota</taxon>
        <taxon>Bacilli</taxon>
        <taxon>Bacillales</taxon>
        <taxon>Bacillaceae</taxon>
        <taxon>Mangrovibacillus</taxon>
    </lineage>
</organism>
<accession>A0A7S8HEH9</accession>
<protein>
    <submittedName>
        <fullName evidence="4">Response regulator transcription factor</fullName>
    </submittedName>
</protein>
<name>A0A7S8HEH9_9BACI</name>
<dbReference type="GO" id="GO:0003677">
    <property type="term" value="F:DNA binding"/>
    <property type="evidence" value="ECO:0007669"/>
    <property type="project" value="InterPro"/>
</dbReference>
<dbReference type="PANTHER" id="PTHR37299:SF1">
    <property type="entry name" value="STAGE 0 SPORULATION PROTEIN A HOMOLOG"/>
    <property type="match status" value="1"/>
</dbReference>
<evidence type="ECO:0000259" key="3">
    <source>
        <dbReference type="PROSITE" id="PS50930"/>
    </source>
</evidence>
<dbReference type="InterPro" id="IPR001789">
    <property type="entry name" value="Sig_transdc_resp-reg_receiver"/>
</dbReference>
<dbReference type="InterPro" id="IPR011006">
    <property type="entry name" value="CheY-like_superfamily"/>
</dbReference>
<feature type="modified residue" description="4-aspartylphosphate" evidence="1">
    <location>
        <position position="53"/>
    </location>
</feature>
<proteinExistence type="predicted"/>
<evidence type="ECO:0000313" key="5">
    <source>
        <dbReference type="Proteomes" id="UP000593626"/>
    </source>
</evidence>
<feature type="domain" description="Response regulatory" evidence="2">
    <location>
        <begin position="2"/>
        <end position="116"/>
    </location>
</feature>
<dbReference type="RefSeq" id="WP_239673276.1">
    <property type="nucleotide sequence ID" value="NZ_CP049742.1"/>
</dbReference>
<dbReference type="InterPro" id="IPR007492">
    <property type="entry name" value="LytTR_DNA-bd_dom"/>
</dbReference>
<dbReference type="Gene3D" id="3.40.50.2300">
    <property type="match status" value="1"/>
</dbReference>
<dbReference type="Pfam" id="PF00072">
    <property type="entry name" value="Response_reg"/>
    <property type="match status" value="1"/>
</dbReference>
<sequence length="238" mass="26915">MKVVVVDDEKWSRDEMCFVLSNLEGVEIVGEASSAHEAAILVLKTNPDAIFLDIDMPGISGLEFAEQLKGMPKEPFIIFVTAHADLAPKAFRLEALDYIVKPFSEETVEESIFRLQKRLKGSSDFSKPVQGKLAVQGEDKTYFLDPNTVDYIKREDRYTLVISKGETYTSTLTLKELEDKLCQYPFLRVHKSFLVNTTFVRSLTAWGNSVYELTLSTSEDVIPVSRTYVKNLKNAIEL</sequence>
<dbReference type="AlphaFoldDB" id="A0A7S8HEH9"/>
<dbReference type="GO" id="GO:0000156">
    <property type="term" value="F:phosphorelay response regulator activity"/>
    <property type="evidence" value="ECO:0007669"/>
    <property type="project" value="InterPro"/>
</dbReference>
<dbReference type="Pfam" id="PF04397">
    <property type="entry name" value="LytTR"/>
    <property type="match status" value="1"/>
</dbReference>
<evidence type="ECO:0000313" key="4">
    <source>
        <dbReference type="EMBL" id="QPC45758.1"/>
    </source>
</evidence>
<dbReference type="KEGG" id="mcui:G8O30_01610"/>
<evidence type="ECO:0000256" key="1">
    <source>
        <dbReference type="PROSITE-ProRule" id="PRU00169"/>
    </source>
</evidence>
<dbReference type="SMART" id="SM00448">
    <property type="entry name" value="REC"/>
    <property type="match status" value="1"/>
</dbReference>
<keyword evidence="5" id="KW-1185">Reference proteome</keyword>
<dbReference type="SMART" id="SM00850">
    <property type="entry name" value="LytTR"/>
    <property type="match status" value="1"/>
</dbReference>